<proteinExistence type="predicted"/>
<dbReference type="EMBL" id="BMLS01000003">
    <property type="protein sequence ID" value="GGO69413.1"/>
    <property type="molecule type" value="Genomic_DNA"/>
</dbReference>
<sequence length="328" mass="37313">MLLGFLRRAGVIAGIVLLGACQPAVQHRLDDYASRLGNVLKQSPPEIVLPPPLQLPTRQLYQAEEVNINLRDFYALRDCRLYSLVAERNTALGKLQGLSQRYIYEQRLLAALDECRQGPLDAELSAKLQQWQNSKQQALVPLWSALLDDSELRSSLAGNRQQQIPEEGMLQSSRAALDYLLSVAPYSDEQQSEQLESHLQALHQGQLPARWYQTRRILTAYLNALNPWLEAQNVRCQTDTAQYLSNVFGLFFIQDIQPLAGQLNRYQYELAPRLTKLYDAGPGPIQHWLAERDVEHQAFASALQTHVTWWQTLFKQCQLPLPTATQRG</sequence>
<dbReference type="RefSeq" id="WP_188694319.1">
    <property type="nucleotide sequence ID" value="NZ_BMLS01000003.1"/>
</dbReference>
<evidence type="ECO:0000313" key="2">
    <source>
        <dbReference type="Proteomes" id="UP000606935"/>
    </source>
</evidence>
<evidence type="ECO:0000313" key="1">
    <source>
        <dbReference type="EMBL" id="GGO69413.1"/>
    </source>
</evidence>
<reference evidence="1" key="2">
    <citation type="submission" date="2020-09" db="EMBL/GenBank/DDBJ databases">
        <authorList>
            <person name="Sun Q."/>
            <person name="Zhou Y."/>
        </authorList>
    </citation>
    <scope>NUCLEOTIDE SEQUENCE</scope>
    <source>
        <strain evidence="1">CGMCC 1.7086</strain>
    </source>
</reference>
<comment type="caution">
    <text evidence="1">The sequence shown here is derived from an EMBL/GenBank/DDBJ whole genome shotgun (WGS) entry which is preliminary data.</text>
</comment>
<gene>
    <name evidence="1" type="ORF">GCM10010982_20510</name>
</gene>
<organism evidence="1 2">
    <name type="scientific">Bowmanella pacifica</name>
    <dbReference type="NCBI Taxonomy" id="502051"/>
    <lineage>
        <taxon>Bacteria</taxon>
        <taxon>Pseudomonadati</taxon>
        <taxon>Pseudomonadota</taxon>
        <taxon>Gammaproteobacteria</taxon>
        <taxon>Alteromonadales</taxon>
        <taxon>Alteromonadaceae</taxon>
        <taxon>Bowmanella</taxon>
    </lineage>
</organism>
<protein>
    <recommendedName>
        <fullName evidence="3">DUF3080 domain-containing protein</fullName>
    </recommendedName>
</protein>
<accession>A0A918DIX0</accession>
<evidence type="ECO:0008006" key="3">
    <source>
        <dbReference type="Google" id="ProtNLM"/>
    </source>
</evidence>
<dbReference type="PROSITE" id="PS51257">
    <property type="entry name" value="PROKAR_LIPOPROTEIN"/>
    <property type="match status" value="1"/>
</dbReference>
<dbReference type="InterPro" id="IPR021431">
    <property type="entry name" value="DUF3080"/>
</dbReference>
<reference evidence="1" key="1">
    <citation type="journal article" date="2014" name="Int. J. Syst. Evol. Microbiol.">
        <title>Complete genome sequence of Corynebacterium casei LMG S-19264T (=DSM 44701T), isolated from a smear-ripened cheese.</title>
        <authorList>
            <consortium name="US DOE Joint Genome Institute (JGI-PGF)"/>
            <person name="Walter F."/>
            <person name="Albersmeier A."/>
            <person name="Kalinowski J."/>
            <person name="Ruckert C."/>
        </authorList>
    </citation>
    <scope>NUCLEOTIDE SEQUENCE</scope>
    <source>
        <strain evidence="1">CGMCC 1.7086</strain>
    </source>
</reference>
<keyword evidence="2" id="KW-1185">Reference proteome</keyword>
<dbReference type="AlphaFoldDB" id="A0A918DIX0"/>
<name>A0A918DIX0_9ALTE</name>
<dbReference type="Pfam" id="PF11279">
    <property type="entry name" value="DUF3080"/>
    <property type="match status" value="1"/>
</dbReference>
<dbReference type="Proteomes" id="UP000606935">
    <property type="component" value="Unassembled WGS sequence"/>
</dbReference>